<dbReference type="InterPro" id="IPR009061">
    <property type="entry name" value="DNA-bd_dom_put_sf"/>
</dbReference>
<sequence length="233" mass="25247">MSELSTTTGVPVPTLKYYLREGLLHGGERTSPNQARYDSSHVARVRLIRALIDVGDLPVARAAEVLAAMERPELELSHIFGIAQRSVTERPGADLPTTPTEESREPSRGERRIAELCARRGWRVHGDNPGLAMATRVLDAYEALDQPHLIAALDDYAEAAERIAAADLATVAAAGERTRGDRAAMANVVVIGTVLGDTLAAGLRRIAQEVESYRLFPDGGTETRRADRQDPSC</sequence>
<dbReference type="Pfam" id="PF13411">
    <property type="entry name" value="MerR_1"/>
    <property type="match status" value="1"/>
</dbReference>
<dbReference type="Proteomes" id="UP000585905">
    <property type="component" value="Unassembled WGS sequence"/>
</dbReference>
<dbReference type="CDD" id="cd04780">
    <property type="entry name" value="HTH_MerR-like_sg5"/>
    <property type="match status" value="1"/>
</dbReference>
<feature type="compositionally biased region" description="Basic and acidic residues" evidence="2">
    <location>
        <begin position="101"/>
        <end position="110"/>
    </location>
</feature>
<accession>A0A839E8M5</accession>
<dbReference type="GO" id="GO:0003700">
    <property type="term" value="F:DNA-binding transcription factor activity"/>
    <property type="evidence" value="ECO:0007669"/>
    <property type="project" value="InterPro"/>
</dbReference>
<dbReference type="SMART" id="SM00422">
    <property type="entry name" value="HTH_MERR"/>
    <property type="match status" value="1"/>
</dbReference>
<dbReference type="PANTHER" id="PTHR30204:SF98">
    <property type="entry name" value="HTH-TYPE TRANSCRIPTIONAL REGULATOR ADHR"/>
    <property type="match status" value="1"/>
</dbReference>
<dbReference type="EMBL" id="JACGWX010000001">
    <property type="protein sequence ID" value="MBA8846554.1"/>
    <property type="molecule type" value="Genomic_DNA"/>
</dbReference>
<dbReference type="RefSeq" id="WP_246335371.1">
    <property type="nucleotide sequence ID" value="NZ_BAAAOV010000003.1"/>
</dbReference>
<dbReference type="PRINTS" id="PR00040">
    <property type="entry name" value="HTHMERR"/>
</dbReference>
<evidence type="ECO:0000259" key="3">
    <source>
        <dbReference type="PROSITE" id="PS50937"/>
    </source>
</evidence>
<feature type="region of interest" description="Disordered" evidence="2">
    <location>
        <begin position="87"/>
        <end position="110"/>
    </location>
</feature>
<gene>
    <name evidence="4" type="ORF">FHX53_000118</name>
</gene>
<proteinExistence type="predicted"/>
<evidence type="ECO:0000313" key="5">
    <source>
        <dbReference type="Proteomes" id="UP000585905"/>
    </source>
</evidence>
<protein>
    <submittedName>
        <fullName evidence="4">DNA-binding transcriptional MerR regulator</fullName>
    </submittedName>
</protein>
<dbReference type="SUPFAM" id="SSF46955">
    <property type="entry name" value="Putative DNA-binding domain"/>
    <property type="match status" value="1"/>
</dbReference>
<keyword evidence="5" id="KW-1185">Reference proteome</keyword>
<dbReference type="PANTHER" id="PTHR30204">
    <property type="entry name" value="REDOX-CYCLING DRUG-SENSING TRANSCRIPTIONAL ACTIVATOR SOXR"/>
    <property type="match status" value="1"/>
</dbReference>
<dbReference type="InterPro" id="IPR000551">
    <property type="entry name" value="MerR-type_HTH_dom"/>
</dbReference>
<dbReference type="AlphaFoldDB" id="A0A839E8M5"/>
<evidence type="ECO:0000313" key="4">
    <source>
        <dbReference type="EMBL" id="MBA8846554.1"/>
    </source>
</evidence>
<dbReference type="Gene3D" id="1.10.1660.10">
    <property type="match status" value="1"/>
</dbReference>
<name>A0A839E8M5_9MICO</name>
<dbReference type="PROSITE" id="PS50937">
    <property type="entry name" value="HTH_MERR_2"/>
    <property type="match status" value="1"/>
</dbReference>
<feature type="domain" description="HTH merR-type" evidence="3">
    <location>
        <begin position="1"/>
        <end position="68"/>
    </location>
</feature>
<keyword evidence="1 4" id="KW-0238">DNA-binding</keyword>
<comment type="caution">
    <text evidence="4">The sequence shown here is derived from an EMBL/GenBank/DDBJ whole genome shotgun (WGS) entry which is preliminary data.</text>
</comment>
<evidence type="ECO:0000256" key="2">
    <source>
        <dbReference type="SAM" id="MobiDB-lite"/>
    </source>
</evidence>
<reference evidence="4 5" key="1">
    <citation type="submission" date="2020-07" db="EMBL/GenBank/DDBJ databases">
        <title>Sequencing the genomes of 1000 actinobacteria strains.</title>
        <authorList>
            <person name="Klenk H.-P."/>
        </authorList>
    </citation>
    <scope>NUCLEOTIDE SEQUENCE [LARGE SCALE GENOMIC DNA]</scope>
    <source>
        <strain evidence="4 5">DSM 19663</strain>
    </source>
</reference>
<organism evidence="4 5">
    <name type="scientific">Microcella alkalica</name>
    <dbReference type="NCBI Taxonomy" id="355930"/>
    <lineage>
        <taxon>Bacteria</taxon>
        <taxon>Bacillati</taxon>
        <taxon>Actinomycetota</taxon>
        <taxon>Actinomycetes</taxon>
        <taxon>Micrococcales</taxon>
        <taxon>Microbacteriaceae</taxon>
        <taxon>Microcella</taxon>
    </lineage>
</organism>
<dbReference type="InterPro" id="IPR047057">
    <property type="entry name" value="MerR_fam"/>
</dbReference>
<evidence type="ECO:0000256" key="1">
    <source>
        <dbReference type="ARBA" id="ARBA00023125"/>
    </source>
</evidence>
<dbReference type="GO" id="GO:0003677">
    <property type="term" value="F:DNA binding"/>
    <property type="evidence" value="ECO:0007669"/>
    <property type="project" value="UniProtKB-KW"/>
</dbReference>